<gene>
    <name evidence="2" type="ORF">SARC_07102</name>
</gene>
<evidence type="ECO:0000313" key="3">
    <source>
        <dbReference type="Proteomes" id="UP000054560"/>
    </source>
</evidence>
<dbReference type="GO" id="GO:0007034">
    <property type="term" value="P:vacuolar transport"/>
    <property type="evidence" value="ECO:0007669"/>
    <property type="project" value="InterPro"/>
</dbReference>
<protein>
    <recommendedName>
        <fullName evidence="4">Charged multivesicular body protein 2b</fullName>
    </recommendedName>
</protein>
<evidence type="ECO:0000256" key="1">
    <source>
        <dbReference type="SAM" id="MobiDB-lite"/>
    </source>
</evidence>
<evidence type="ECO:0008006" key="4">
    <source>
        <dbReference type="Google" id="ProtNLM"/>
    </source>
</evidence>
<sequence length="202" mass="22575">MFRKKKTPEELLREQKRELNRSSRQMERDRAKLEQQEKQLEGSIKRAAQKGDKVQATALAKQLVMVRKQREKSYAASAKLNDISAQATSMQANVAMTKAMAGTTKTMAATNKQMNPQKVQKTMMDFEKQSQMMEMNGEMMNDTIEGVMEADEDDAEDILNQVLDEIGVEVASSLPSAAMNKPAADAETEDDLVNRLAGLRAD</sequence>
<dbReference type="GeneID" id="25907606"/>
<feature type="region of interest" description="Disordered" evidence="1">
    <location>
        <begin position="1"/>
        <end position="48"/>
    </location>
</feature>
<dbReference type="InterPro" id="IPR005024">
    <property type="entry name" value="Snf7_fam"/>
</dbReference>
<dbReference type="AlphaFoldDB" id="A0A0L0FUK1"/>
<dbReference type="OrthoDB" id="5594417at2759"/>
<dbReference type="PANTHER" id="PTHR10476">
    <property type="entry name" value="CHARGED MULTIVESICULAR BODY PROTEIN"/>
    <property type="match status" value="1"/>
</dbReference>
<dbReference type="Proteomes" id="UP000054560">
    <property type="component" value="Unassembled WGS sequence"/>
</dbReference>
<dbReference type="eggNOG" id="KOG3231">
    <property type="taxonomic scope" value="Eukaryota"/>
</dbReference>
<reference evidence="2 3" key="1">
    <citation type="submission" date="2011-02" db="EMBL/GenBank/DDBJ databases">
        <title>The Genome Sequence of Sphaeroforma arctica JP610.</title>
        <authorList>
            <consortium name="The Broad Institute Genome Sequencing Platform"/>
            <person name="Russ C."/>
            <person name="Cuomo C."/>
            <person name="Young S.K."/>
            <person name="Zeng Q."/>
            <person name="Gargeya S."/>
            <person name="Alvarado L."/>
            <person name="Berlin A."/>
            <person name="Chapman S.B."/>
            <person name="Chen Z."/>
            <person name="Freedman E."/>
            <person name="Gellesch M."/>
            <person name="Goldberg J."/>
            <person name="Griggs A."/>
            <person name="Gujja S."/>
            <person name="Heilman E."/>
            <person name="Heiman D."/>
            <person name="Howarth C."/>
            <person name="Mehta T."/>
            <person name="Neiman D."/>
            <person name="Pearson M."/>
            <person name="Roberts A."/>
            <person name="Saif S."/>
            <person name="Shea T."/>
            <person name="Shenoy N."/>
            <person name="Sisk P."/>
            <person name="Stolte C."/>
            <person name="Sykes S."/>
            <person name="White J."/>
            <person name="Yandava C."/>
            <person name="Burger G."/>
            <person name="Gray M.W."/>
            <person name="Holland P.W.H."/>
            <person name="King N."/>
            <person name="Lang F.B.F."/>
            <person name="Roger A.J."/>
            <person name="Ruiz-Trillo I."/>
            <person name="Haas B."/>
            <person name="Nusbaum C."/>
            <person name="Birren B."/>
        </authorList>
    </citation>
    <scope>NUCLEOTIDE SEQUENCE [LARGE SCALE GENOMIC DNA]</scope>
    <source>
        <strain evidence="2 3">JP610</strain>
    </source>
</reference>
<evidence type="ECO:0000313" key="2">
    <source>
        <dbReference type="EMBL" id="KNC80530.1"/>
    </source>
</evidence>
<feature type="compositionally biased region" description="Basic and acidic residues" evidence="1">
    <location>
        <begin position="7"/>
        <end position="48"/>
    </location>
</feature>
<dbReference type="STRING" id="667725.A0A0L0FUK1"/>
<name>A0A0L0FUK1_9EUKA</name>
<dbReference type="EMBL" id="KQ242138">
    <property type="protein sequence ID" value="KNC80530.1"/>
    <property type="molecule type" value="Genomic_DNA"/>
</dbReference>
<organism evidence="2 3">
    <name type="scientific">Sphaeroforma arctica JP610</name>
    <dbReference type="NCBI Taxonomy" id="667725"/>
    <lineage>
        <taxon>Eukaryota</taxon>
        <taxon>Ichthyosporea</taxon>
        <taxon>Ichthyophonida</taxon>
        <taxon>Sphaeroforma</taxon>
    </lineage>
</organism>
<proteinExistence type="predicted"/>
<dbReference type="Pfam" id="PF03357">
    <property type="entry name" value="Snf7"/>
    <property type="match status" value="1"/>
</dbReference>
<keyword evidence="3" id="KW-1185">Reference proteome</keyword>
<dbReference type="RefSeq" id="XP_014154432.1">
    <property type="nucleotide sequence ID" value="XM_014298957.1"/>
</dbReference>
<dbReference type="Gene3D" id="6.10.140.1230">
    <property type="match status" value="1"/>
</dbReference>
<accession>A0A0L0FUK1</accession>